<evidence type="ECO:0000313" key="3">
    <source>
        <dbReference type="EMBL" id="CAK9057778.1"/>
    </source>
</evidence>
<keyword evidence="4" id="KW-1185">Reference proteome</keyword>
<name>A0ABP0LLS3_9DINO</name>
<feature type="compositionally biased region" description="Basic residues" evidence="1">
    <location>
        <begin position="54"/>
        <end position="64"/>
    </location>
</feature>
<dbReference type="Proteomes" id="UP001642484">
    <property type="component" value="Unassembled WGS sequence"/>
</dbReference>
<proteinExistence type="predicted"/>
<reference evidence="2 4" key="1">
    <citation type="submission" date="2024-02" db="EMBL/GenBank/DDBJ databases">
        <authorList>
            <person name="Chen Y."/>
            <person name="Shah S."/>
            <person name="Dougan E. K."/>
            <person name="Thang M."/>
            <person name="Chan C."/>
        </authorList>
    </citation>
    <scope>NUCLEOTIDE SEQUENCE [LARGE SCALE GENOMIC DNA]</scope>
</reference>
<dbReference type="EMBL" id="CAXAMN010013224">
    <property type="protein sequence ID" value="CAK9040137.1"/>
    <property type="molecule type" value="Genomic_DNA"/>
</dbReference>
<accession>A0ABP0LLS3</accession>
<evidence type="ECO:0000256" key="1">
    <source>
        <dbReference type="SAM" id="MobiDB-lite"/>
    </source>
</evidence>
<gene>
    <name evidence="2" type="ORF">CCMP2556_LOCUS21653</name>
    <name evidence="3" type="ORF">CCMP2556_LOCUS28484</name>
</gene>
<protein>
    <submittedName>
        <fullName evidence="2">Uncharacterized protein</fullName>
    </submittedName>
</protein>
<organism evidence="2 4">
    <name type="scientific">Durusdinium trenchii</name>
    <dbReference type="NCBI Taxonomy" id="1381693"/>
    <lineage>
        <taxon>Eukaryota</taxon>
        <taxon>Sar</taxon>
        <taxon>Alveolata</taxon>
        <taxon>Dinophyceae</taxon>
        <taxon>Suessiales</taxon>
        <taxon>Symbiodiniaceae</taxon>
        <taxon>Durusdinium</taxon>
    </lineage>
</organism>
<comment type="caution">
    <text evidence="2">The sequence shown here is derived from an EMBL/GenBank/DDBJ whole genome shotgun (WGS) entry which is preliminary data.</text>
</comment>
<evidence type="ECO:0000313" key="2">
    <source>
        <dbReference type="EMBL" id="CAK9040137.1"/>
    </source>
</evidence>
<sequence>MGCHASKVQDETCVTWKGDAPLPPMRSTHQRHLTKFDSFLQKLDQNKLDQLIHQKRRTHARRQEKRWSQMDDSLEVSLSI</sequence>
<feature type="region of interest" description="Disordered" evidence="1">
    <location>
        <begin position="54"/>
        <end position="80"/>
    </location>
</feature>
<evidence type="ECO:0000313" key="4">
    <source>
        <dbReference type="Proteomes" id="UP001642484"/>
    </source>
</evidence>
<dbReference type="EMBL" id="CAXAMN010021306">
    <property type="protein sequence ID" value="CAK9057778.1"/>
    <property type="molecule type" value="Genomic_DNA"/>
</dbReference>